<reference evidence="1 2" key="1">
    <citation type="journal article" date="2020" name="Elife">
        <title>Loss of centromere function drives karyotype evolution in closely related Malassezia species.</title>
        <authorList>
            <person name="Sankaranarayanan S.R."/>
            <person name="Ianiri G."/>
            <person name="Coelho M.A."/>
            <person name="Reza M.H."/>
            <person name="Thimmappa B.C."/>
            <person name="Ganguly P."/>
            <person name="Vadnala R.N."/>
            <person name="Sun S."/>
            <person name="Siddharthan R."/>
            <person name="Tellgren-Roth C."/>
            <person name="Dawson T.L."/>
            <person name="Heitman J."/>
            <person name="Sanyal K."/>
        </authorList>
    </citation>
    <scope>NUCLEOTIDE SEQUENCE [LARGE SCALE GENOMIC DNA]</scope>
    <source>
        <strain evidence="1">CBS14141</strain>
    </source>
</reference>
<evidence type="ECO:0000313" key="2">
    <source>
        <dbReference type="Proteomes" id="UP000818624"/>
    </source>
</evidence>
<evidence type="ECO:0000313" key="1">
    <source>
        <dbReference type="EMBL" id="WFD45908.1"/>
    </source>
</evidence>
<dbReference type="EMBL" id="CP046234">
    <property type="protein sequence ID" value="WFD45908.1"/>
    <property type="molecule type" value="Genomic_DNA"/>
</dbReference>
<organism evidence="1 2">
    <name type="scientific">Malassezia furfur</name>
    <name type="common">Pityriasis versicolor infection agent</name>
    <name type="synonym">Pityrosporum furfur</name>
    <dbReference type="NCBI Taxonomy" id="55194"/>
    <lineage>
        <taxon>Eukaryota</taxon>
        <taxon>Fungi</taxon>
        <taxon>Dikarya</taxon>
        <taxon>Basidiomycota</taxon>
        <taxon>Ustilaginomycotina</taxon>
        <taxon>Malasseziomycetes</taxon>
        <taxon>Malasseziales</taxon>
        <taxon>Malasseziaceae</taxon>
        <taxon>Malassezia</taxon>
    </lineage>
</organism>
<keyword evidence="2" id="KW-1185">Reference proteome</keyword>
<protein>
    <submittedName>
        <fullName evidence="1">Uncharacterized protein</fullName>
    </submittedName>
</protein>
<gene>
    <name evidence="1" type="ORF">GLX27_000533</name>
</gene>
<dbReference type="Proteomes" id="UP000818624">
    <property type="component" value="Chromosome 1"/>
</dbReference>
<proteinExistence type="predicted"/>
<accession>A0ABY8EJU0</accession>
<name>A0ABY8EJU0_MALFU</name>
<sequence>MQKALFSQLKSEEDWNTMFKLIFAFRLEKMASNRYDQEAFDEMAKHANTSVGLFLLLGEHTAPNAANKAQFEKMTHKYLRVLDQTSLEVFCETKLQDTWLFLNIVYQHVYSMLSKSSVNSDAIDIHQNTSFNSLSEWCDLRIPDKTVLQNHRLSDSAVHTRWWQSLNKWYRVVWLKCYFLQALTRKHIGVEQNTWAVLLGELSDFKRTLDDAIEAAETATILLKPAPSEEIHAGNYVAMDNLINLSRRIQALTDVGWLYYNAL</sequence>